<reference evidence="2 3" key="1">
    <citation type="submission" date="2019-05" db="EMBL/GenBank/DDBJ databases">
        <title>Draft genome sequence of Nonomuraea turkmeniaca DSM 43926.</title>
        <authorList>
            <person name="Saricaoglu S."/>
            <person name="Isik K."/>
        </authorList>
    </citation>
    <scope>NUCLEOTIDE SEQUENCE [LARGE SCALE GENOMIC DNA]</scope>
    <source>
        <strain evidence="2 3">DSM 43926</strain>
    </source>
</reference>
<keyword evidence="1" id="KW-0472">Membrane</keyword>
<sequence length="123" mass="13079">MRDHRAPPTGPYRPTSQLLSGPLAGIYGPNGLGAMLFAVLFAVLAVAAQLDRDYPRQDRRRPAAAAARGNHGGRPRVIDDDMLTFALALRDKGVPIPAIAAKLAITTRGSCRYLAARRSCGAT</sequence>
<dbReference type="RefSeq" id="WP_138670367.1">
    <property type="nucleotide sequence ID" value="NZ_VCKY01000129.1"/>
</dbReference>
<evidence type="ECO:0000313" key="2">
    <source>
        <dbReference type="EMBL" id="TMR12790.1"/>
    </source>
</evidence>
<dbReference type="AlphaFoldDB" id="A0A5S4F8H6"/>
<name>A0A5S4F8H6_9ACTN</name>
<dbReference type="Proteomes" id="UP000309128">
    <property type="component" value="Unassembled WGS sequence"/>
</dbReference>
<accession>A0A5S4F8H6</accession>
<feature type="transmembrane region" description="Helical" evidence="1">
    <location>
        <begin position="32"/>
        <end position="50"/>
    </location>
</feature>
<dbReference type="EMBL" id="VCKY01000129">
    <property type="protein sequence ID" value="TMR12790.1"/>
    <property type="molecule type" value="Genomic_DNA"/>
</dbReference>
<evidence type="ECO:0000256" key="1">
    <source>
        <dbReference type="SAM" id="Phobius"/>
    </source>
</evidence>
<protein>
    <recommendedName>
        <fullName evidence="4">Resolvase HTH domain-containing protein</fullName>
    </recommendedName>
</protein>
<proteinExistence type="predicted"/>
<keyword evidence="3" id="KW-1185">Reference proteome</keyword>
<comment type="caution">
    <text evidence="2">The sequence shown here is derived from an EMBL/GenBank/DDBJ whole genome shotgun (WGS) entry which is preliminary data.</text>
</comment>
<evidence type="ECO:0000313" key="3">
    <source>
        <dbReference type="Proteomes" id="UP000309128"/>
    </source>
</evidence>
<evidence type="ECO:0008006" key="4">
    <source>
        <dbReference type="Google" id="ProtNLM"/>
    </source>
</evidence>
<gene>
    <name evidence="2" type="ORF">ETD86_31900</name>
</gene>
<keyword evidence="1" id="KW-1133">Transmembrane helix</keyword>
<keyword evidence="1" id="KW-0812">Transmembrane</keyword>
<organism evidence="2 3">
    <name type="scientific">Nonomuraea turkmeniaca</name>
    <dbReference type="NCBI Taxonomy" id="103838"/>
    <lineage>
        <taxon>Bacteria</taxon>
        <taxon>Bacillati</taxon>
        <taxon>Actinomycetota</taxon>
        <taxon>Actinomycetes</taxon>
        <taxon>Streptosporangiales</taxon>
        <taxon>Streptosporangiaceae</taxon>
        <taxon>Nonomuraea</taxon>
    </lineage>
</organism>